<dbReference type="GO" id="GO:0016020">
    <property type="term" value="C:membrane"/>
    <property type="evidence" value="ECO:0007669"/>
    <property type="project" value="UniProtKB-SubCell"/>
</dbReference>
<feature type="domain" description="Rhodopsin" evidence="8">
    <location>
        <begin position="47"/>
        <end position="313"/>
    </location>
</feature>
<reference evidence="9" key="1">
    <citation type="journal article" date="2023" name="Mol. Phylogenet. Evol.">
        <title>Genome-scale phylogeny and comparative genomics of the fungal order Sordariales.</title>
        <authorList>
            <person name="Hensen N."/>
            <person name="Bonometti L."/>
            <person name="Westerberg I."/>
            <person name="Brannstrom I.O."/>
            <person name="Guillou S."/>
            <person name="Cros-Aarteil S."/>
            <person name="Calhoun S."/>
            <person name="Haridas S."/>
            <person name="Kuo A."/>
            <person name="Mondo S."/>
            <person name="Pangilinan J."/>
            <person name="Riley R."/>
            <person name="LaButti K."/>
            <person name="Andreopoulos B."/>
            <person name="Lipzen A."/>
            <person name="Chen C."/>
            <person name="Yan M."/>
            <person name="Daum C."/>
            <person name="Ng V."/>
            <person name="Clum A."/>
            <person name="Steindorff A."/>
            <person name="Ohm R.A."/>
            <person name="Martin F."/>
            <person name="Silar P."/>
            <person name="Natvig D.O."/>
            <person name="Lalanne C."/>
            <person name="Gautier V."/>
            <person name="Ament-Velasquez S.L."/>
            <person name="Kruys A."/>
            <person name="Hutchinson M.I."/>
            <person name="Powell A.J."/>
            <person name="Barry K."/>
            <person name="Miller A.N."/>
            <person name="Grigoriev I.V."/>
            <person name="Debuchy R."/>
            <person name="Gladieux P."/>
            <person name="Hiltunen Thoren M."/>
            <person name="Johannesson H."/>
        </authorList>
    </citation>
    <scope>NUCLEOTIDE SEQUENCE</scope>
    <source>
        <strain evidence="9">PSN293</strain>
    </source>
</reference>
<feature type="region of interest" description="Disordered" evidence="6">
    <location>
        <begin position="328"/>
        <end position="397"/>
    </location>
</feature>
<keyword evidence="2 7" id="KW-0812">Transmembrane</keyword>
<sequence>MSSPSESSPPPGMPPLPNPLPPDEDRGPQLMGAFWTWSALSIILVALRFYARYQLRAIGLDDWMMLFTVTLFIIATCFVTYMAHIGGARHAFYLTPEETLRAVKFSFLSQPWAIFLFATGKTSVALLTLRIIGGQKSPNSMSSGGGKFALSINTKSRYFWRRTALYFLIVSLFIVCSLGCIFTFVQCNPPRALWTPELLAPIGTGTCWDPKVQLHFNYFLASWNIMADVVLALLPATFISGLKLRLGKKIALCILLSLGLIAAVFSAIKVPYLADLGARVDFTWNAYGIQMWTGAEAFVMILCGNIPPLQILWDRFITHKVDSSYNRVHNSKSNNTGGSSGGYNHHSAGTGRRLISSSRANNANGQNSSAFGSHNASQYGGEEDKASWSGNESSGGKNEIVIMTTTGSGTTQGHVQGPPNKVAVGIAQPMYAQMSKTGAADRYYYTGSAKGMNRGNSQIKVTTDVYATTRPREDMGRDFV</sequence>
<name>A0AAN6YBY8_9PEZI</name>
<feature type="region of interest" description="Disordered" evidence="6">
    <location>
        <begin position="1"/>
        <end position="22"/>
    </location>
</feature>
<dbReference type="InterPro" id="IPR049326">
    <property type="entry name" value="Rhodopsin_dom_fungi"/>
</dbReference>
<dbReference type="Proteomes" id="UP001301769">
    <property type="component" value="Unassembled WGS sequence"/>
</dbReference>
<dbReference type="InterPro" id="IPR052337">
    <property type="entry name" value="SAT4-like"/>
</dbReference>
<dbReference type="AlphaFoldDB" id="A0AAN6YBY8"/>
<comment type="similarity">
    <text evidence="5">Belongs to the SAT4 family.</text>
</comment>
<feature type="transmembrane region" description="Helical" evidence="7">
    <location>
        <begin position="30"/>
        <end position="51"/>
    </location>
</feature>
<feature type="transmembrane region" description="Helical" evidence="7">
    <location>
        <begin position="286"/>
        <end position="306"/>
    </location>
</feature>
<keyword evidence="4 7" id="KW-0472">Membrane</keyword>
<evidence type="ECO:0000256" key="3">
    <source>
        <dbReference type="ARBA" id="ARBA00022989"/>
    </source>
</evidence>
<feature type="transmembrane region" description="Helical" evidence="7">
    <location>
        <begin position="63"/>
        <end position="83"/>
    </location>
</feature>
<feature type="transmembrane region" description="Helical" evidence="7">
    <location>
        <begin position="250"/>
        <end position="274"/>
    </location>
</feature>
<protein>
    <recommendedName>
        <fullName evidence="8">Rhodopsin domain-containing protein</fullName>
    </recommendedName>
</protein>
<feature type="compositionally biased region" description="Polar residues" evidence="6">
    <location>
        <begin position="355"/>
        <end position="378"/>
    </location>
</feature>
<evidence type="ECO:0000313" key="10">
    <source>
        <dbReference type="Proteomes" id="UP001301769"/>
    </source>
</evidence>
<reference evidence="9" key="2">
    <citation type="submission" date="2023-05" db="EMBL/GenBank/DDBJ databases">
        <authorList>
            <consortium name="Lawrence Berkeley National Laboratory"/>
            <person name="Steindorff A."/>
            <person name="Hensen N."/>
            <person name="Bonometti L."/>
            <person name="Westerberg I."/>
            <person name="Brannstrom I.O."/>
            <person name="Guillou S."/>
            <person name="Cros-Aarteil S."/>
            <person name="Calhoun S."/>
            <person name="Haridas S."/>
            <person name="Kuo A."/>
            <person name="Mondo S."/>
            <person name="Pangilinan J."/>
            <person name="Riley R."/>
            <person name="Labutti K."/>
            <person name="Andreopoulos B."/>
            <person name="Lipzen A."/>
            <person name="Chen C."/>
            <person name="Yanf M."/>
            <person name="Daum C."/>
            <person name="Ng V."/>
            <person name="Clum A."/>
            <person name="Ohm R."/>
            <person name="Martin F."/>
            <person name="Silar P."/>
            <person name="Natvig D."/>
            <person name="Lalanne C."/>
            <person name="Gautier V."/>
            <person name="Ament-Velasquez S.L."/>
            <person name="Kruys A."/>
            <person name="Hutchinson M.I."/>
            <person name="Powell A.J."/>
            <person name="Barry K."/>
            <person name="Miller A.N."/>
            <person name="Grigoriev I.V."/>
            <person name="Debuchy R."/>
            <person name="Gladieux P."/>
            <person name="Thoren M.H."/>
            <person name="Johannesson H."/>
        </authorList>
    </citation>
    <scope>NUCLEOTIDE SEQUENCE</scope>
    <source>
        <strain evidence="9">PSN293</strain>
    </source>
</reference>
<evidence type="ECO:0000313" key="9">
    <source>
        <dbReference type="EMBL" id="KAK4213827.1"/>
    </source>
</evidence>
<feature type="transmembrane region" description="Helical" evidence="7">
    <location>
        <begin position="218"/>
        <end position="238"/>
    </location>
</feature>
<evidence type="ECO:0000259" key="8">
    <source>
        <dbReference type="Pfam" id="PF20684"/>
    </source>
</evidence>
<proteinExistence type="inferred from homology"/>
<evidence type="ECO:0000256" key="5">
    <source>
        <dbReference type="ARBA" id="ARBA00038359"/>
    </source>
</evidence>
<evidence type="ECO:0000256" key="1">
    <source>
        <dbReference type="ARBA" id="ARBA00004141"/>
    </source>
</evidence>
<evidence type="ECO:0000256" key="2">
    <source>
        <dbReference type="ARBA" id="ARBA00022692"/>
    </source>
</evidence>
<dbReference type="PANTHER" id="PTHR33048">
    <property type="entry name" value="PTH11-LIKE INTEGRAL MEMBRANE PROTEIN (AFU_ORTHOLOGUE AFUA_5G11245)"/>
    <property type="match status" value="1"/>
</dbReference>
<evidence type="ECO:0000256" key="7">
    <source>
        <dbReference type="SAM" id="Phobius"/>
    </source>
</evidence>
<keyword evidence="3 7" id="KW-1133">Transmembrane helix</keyword>
<feature type="compositionally biased region" description="Low complexity" evidence="6">
    <location>
        <begin position="331"/>
        <end position="349"/>
    </location>
</feature>
<keyword evidence="10" id="KW-1185">Reference proteome</keyword>
<comment type="caution">
    <text evidence="9">The sequence shown here is derived from an EMBL/GenBank/DDBJ whole genome shotgun (WGS) entry which is preliminary data.</text>
</comment>
<feature type="transmembrane region" description="Helical" evidence="7">
    <location>
        <begin position="164"/>
        <end position="185"/>
    </location>
</feature>
<feature type="transmembrane region" description="Helical" evidence="7">
    <location>
        <begin position="112"/>
        <end position="132"/>
    </location>
</feature>
<evidence type="ECO:0000256" key="6">
    <source>
        <dbReference type="SAM" id="MobiDB-lite"/>
    </source>
</evidence>
<evidence type="ECO:0000256" key="4">
    <source>
        <dbReference type="ARBA" id="ARBA00023136"/>
    </source>
</evidence>
<dbReference type="Pfam" id="PF20684">
    <property type="entry name" value="Fung_rhodopsin"/>
    <property type="match status" value="1"/>
</dbReference>
<accession>A0AAN6YBY8</accession>
<organism evidence="9 10">
    <name type="scientific">Rhypophila decipiens</name>
    <dbReference type="NCBI Taxonomy" id="261697"/>
    <lineage>
        <taxon>Eukaryota</taxon>
        <taxon>Fungi</taxon>
        <taxon>Dikarya</taxon>
        <taxon>Ascomycota</taxon>
        <taxon>Pezizomycotina</taxon>
        <taxon>Sordariomycetes</taxon>
        <taxon>Sordariomycetidae</taxon>
        <taxon>Sordariales</taxon>
        <taxon>Naviculisporaceae</taxon>
        <taxon>Rhypophila</taxon>
    </lineage>
</organism>
<feature type="compositionally biased region" description="Pro residues" evidence="6">
    <location>
        <begin position="7"/>
        <end position="21"/>
    </location>
</feature>
<dbReference type="EMBL" id="MU858103">
    <property type="protein sequence ID" value="KAK4213827.1"/>
    <property type="molecule type" value="Genomic_DNA"/>
</dbReference>
<gene>
    <name evidence="9" type="ORF">QBC37DRAFT_387685</name>
</gene>
<comment type="subcellular location">
    <subcellularLocation>
        <location evidence="1">Membrane</location>
        <topology evidence="1">Multi-pass membrane protein</topology>
    </subcellularLocation>
</comment>
<dbReference type="PANTHER" id="PTHR33048:SF47">
    <property type="entry name" value="INTEGRAL MEMBRANE PROTEIN-RELATED"/>
    <property type="match status" value="1"/>
</dbReference>